<dbReference type="PATRIC" id="fig|908627.4.peg.9443"/>
<reference evidence="2 3" key="1">
    <citation type="journal article" date="2015" name="Genome Announc.">
        <title>Draft Genome Sequence of Burkholderia sp. Strain PML1(12), an Ectomycorrhizosphere-Inhabiting Bacterium with Effective Mineral-Weathering Ability.</title>
        <authorList>
            <person name="Uroz S."/>
            <person name="Oger P."/>
        </authorList>
    </citation>
    <scope>NUCLEOTIDE SEQUENCE [LARGE SCALE GENOMIC DNA]</scope>
    <source>
        <strain evidence="3">PML1(12)</strain>
    </source>
</reference>
<protein>
    <submittedName>
        <fullName evidence="2">Uncharacterized protein</fullName>
    </submittedName>
</protein>
<keyword evidence="3" id="KW-1185">Reference proteome</keyword>
<dbReference type="OrthoDB" id="9976434at2"/>
<name>A0A0J1CI13_9BURK</name>
<keyword evidence="1" id="KW-0472">Membrane</keyword>
<keyword evidence="1" id="KW-1133">Transmembrane helix</keyword>
<accession>A0A0J1CI13</accession>
<dbReference type="AlphaFoldDB" id="A0A0J1CI13"/>
<evidence type="ECO:0000313" key="2">
    <source>
        <dbReference type="EMBL" id="KLU20302.1"/>
    </source>
</evidence>
<evidence type="ECO:0000313" key="3">
    <source>
        <dbReference type="Proteomes" id="UP000035963"/>
    </source>
</evidence>
<proteinExistence type="predicted"/>
<keyword evidence="1" id="KW-0812">Transmembrane</keyword>
<organism evidence="2 3">
    <name type="scientific">Caballeronia mineralivorans PML1(12)</name>
    <dbReference type="NCBI Taxonomy" id="908627"/>
    <lineage>
        <taxon>Bacteria</taxon>
        <taxon>Pseudomonadati</taxon>
        <taxon>Pseudomonadota</taxon>
        <taxon>Betaproteobacteria</taxon>
        <taxon>Burkholderiales</taxon>
        <taxon>Burkholderiaceae</taxon>
        <taxon>Caballeronia</taxon>
    </lineage>
</organism>
<feature type="transmembrane region" description="Helical" evidence="1">
    <location>
        <begin position="12"/>
        <end position="31"/>
    </location>
</feature>
<feature type="transmembrane region" description="Helical" evidence="1">
    <location>
        <begin position="37"/>
        <end position="56"/>
    </location>
</feature>
<comment type="caution">
    <text evidence="2">The sequence shown here is derived from an EMBL/GenBank/DDBJ whole genome shotgun (WGS) entry which is preliminary data.</text>
</comment>
<dbReference type="EMBL" id="AEJF01000259">
    <property type="protein sequence ID" value="KLU20302.1"/>
    <property type="molecule type" value="Genomic_DNA"/>
</dbReference>
<dbReference type="Proteomes" id="UP000035963">
    <property type="component" value="Unassembled WGS sequence"/>
</dbReference>
<sequence>MTAHTTFRRLRVVASFALVGCAAVGTLLYFYPIAAPFDLRSIGAVMGGGIAAIRVFHIV</sequence>
<evidence type="ECO:0000256" key="1">
    <source>
        <dbReference type="SAM" id="Phobius"/>
    </source>
</evidence>
<gene>
    <name evidence="2" type="ORF">EOS_41985</name>
</gene>
<dbReference type="RefSeq" id="WP_047898159.1">
    <property type="nucleotide sequence ID" value="NZ_AEJF01000259.1"/>
</dbReference>